<dbReference type="GeneID" id="23629404"/>
<dbReference type="GO" id="GO:0000036">
    <property type="term" value="F:acyl carrier activity"/>
    <property type="evidence" value="ECO:0007669"/>
    <property type="project" value="UniProtKB-UniRule"/>
</dbReference>
<dbReference type="SUPFAM" id="SSF47336">
    <property type="entry name" value="ACP-like"/>
    <property type="match status" value="1"/>
</dbReference>
<dbReference type="GO" id="GO:0016020">
    <property type="term" value="C:membrane"/>
    <property type="evidence" value="ECO:0007669"/>
    <property type="project" value="GOC"/>
</dbReference>
<dbReference type="PROSITE" id="PS50075">
    <property type="entry name" value="CARRIER"/>
    <property type="match status" value="1"/>
</dbReference>
<evidence type="ECO:0000256" key="2">
    <source>
        <dbReference type="ARBA" id="ARBA00022450"/>
    </source>
</evidence>
<evidence type="ECO:0000256" key="6">
    <source>
        <dbReference type="ARBA" id="ARBA00023098"/>
    </source>
</evidence>
<dbReference type="InterPro" id="IPR036736">
    <property type="entry name" value="ACP-like_sf"/>
</dbReference>
<dbReference type="PROSITE" id="PS00012">
    <property type="entry name" value="PHOSPHOPANTETHEINE"/>
    <property type="match status" value="1"/>
</dbReference>
<gene>
    <name evidence="8 11" type="primary">acpP</name>
</gene>
<name>A0A0B5VQE0_9FLOR</name>
<keyword evidence="5 8" id="KW-0276">Fatty acid metabolism</keyword>
<keyword evidence="3 8" id="KW-0444">Lipid biosynthesis</keyword>
<dbReference type="NCBIfam" id="NF002148">
    <property type="entry name" value="PRK00982.1-2"/>
    <property type="match status" value="1"/>
</dbReference>
<dbReference type="InterPro" id="IPR009081">
    <property type="entry name" value="PP-bd_ACP"/>
</dbReference>
<keyword evidence="7 8" id="KW-0275">Fatty acid biosynthesis</keyword>
<dbReference type="Pfam" id="PF00550">
    <property type="entry name" value="PP-binding"/>
    <property type="match status" value="1"/>
</dbReference>
<organism evidence="11">
    <name type="scientific">Choreocolax polysiphoniae</name>
    <dbReference type="NCBI Taxonomy" id="282351"/>
    <lineage>
        <taxon>Eukaryota</taxon>
        <taxon>Rhodophyta</taxon>
        <taxon>Florideophyceae</taxon>
        <taxon>Rhodymeniophycidae</taxon>
        <taxon>Gigartinales</taxon>
        <taxon>Choreocolacaceae</taxon>
        <taxon>Choreocolax</taxon>
    </lineage>
</organism>
<keyword evidence="2 8" id="KW-0596">Phosphopantetheine</keyword>
<dbReference type="UniPathway" id="UPA00094"/>
<dbReference type="GO" id="GO:0009245">
    <property type="term" value="P:lipid A biosynthetic process"/>
    <property type="evidence" value="ECO:0007669"/>
    <property type="project" value="TreeGrafter"/>
</dbReference>
<reference evidence="11" key="1">
    <citation type="journal article" date="2015" name="J. Phycol.">
        <title>The Choreocolax polysiphoniae plastid forces a reevaluation of the evolutionary pathways to parasitism in red algae.</title>
        <authorList>
            <person name="Salomaki E.D."/>
            <person name="Nickles K.R."/>
            <person name="Lane C.E."/>
        </authorList>
    </citation>
    <scope>NUCLEOTIDE SEQUENCE</scope>
</reference>
<evidence type="ECO:0000256" key="4">
    <source>
        <dbReference type="ARBA" id="ARBA00022553"/>
    </source>
</evidence>
<evidence type="ECO:0000313" key="11">
    <source>
        <dbReference type="EMBL" id="AJH65827.1"/>
    </source>
</evidence>
<keyword evidence="6 8" id="KW-0443">Lipid metabolism</keyword>
<protein>
    <recommendedName>
        <fullName evidence="8 9">Acyl carrier protein</fullName>
        <shortName evidence="8">ACP</shortName>
    </recommendedName>
</protein>
<dbReference type="GO" id="GO:0005829">
    <property type="term" value="C:cytosol"/>
    <property type="evidence" value="ECO:0007669"/>
    <property type="project" value="TreeGrafter"/>
</dbReference>
<feature type="domain" description="Carrier" evidence="10">
    <location>
        <begin position="8"/>
        <end position="83"/>
    </location>
</feature>
<evidence type="ECO:0000256" key="3">
    <source>
        <dbReference type="ARBA" id="ARBA00022516"/>
    </source>
</evidence>
<sequence>MSLTKNNLKIFEQVKDIVVQQLCVEQDLVTIEANLANDLGADSLDTVELIMAIEEKFDIEISDETAEQIRTINEVVEFIEKTIISN</sequence>
<keyword evidence="8" id="KW-0963">Cytoplasm</keyword>
<feature type="modified residue" description="O-(pantetheine 4'-phosphoryl)serine" evidence="8">
    <location>
        <position position="43"/>
    </location>
</feature>
<dbReference type="NCBIfam" id="NF002150">
    <property type="entry name" value="PRK00982.1-4"/>
    <property type="match status" value="1"/>
</dbReference>
<dbReference type="NCBIfam" id="TIGR00517">
    <property type="entry name" value="acyl_carrier"/>
    <property type="match status" value="1"/>
</dbReference>
<keyword evidence="11" id="KW-0934">Plastid</keyword>
<accession>A0A0B5VQE0</accession>
<comment type="similarity">
    <text evidence="1 8">Belongs to the acyl carrier protein (ACP) family.</text>
</comment>
<evidence type="ECO:0000256" key="7">
    <source>
        <dbReference type="ARBA" id="ARBA00023160"/>
    </source>
</evidence>
<dbReference type="HAMAP" id="MF_01217">
    <property type="entry name" value="Acyl_carrier"/>
    <property type="match status" value="1"/>
</dbReference>
<evidence type="ECO:0000256" key="8">
    <source>
        <dbReference type="HAMAP-Rule" id="MF_01217"/>
    </source>
</evidence>
<comment type="pathway">
    <text evidence="8">Lipid metabolism; fatty acid biosynthesis.</text>
</comment>
<comment type="subcellular location">
    <subcellularLocation>
        <location evidence="8">Cytoplasm</location>
    </subcellularLocation>
</comment>
<dbReference type="GO" id="GO:0000035">
    <property type="term" value="F:acyl binding"/>
    <property type="evidence" value="ECO:0007669"/>
    <property type="project" value="TreeGrafter"/>
</dbReference>
<dbReference type="InterPro" id="IPR003231">
    <property type="entry name" value="ACP"/>
</dbReference>
<dbReference type="PANTHER" id="PTHR20863:SF76">
    <property type="entry name" value="CARRIER DOMAIN-CONTAINING PROTEIN"/>
    <property type="match status" value="1"/>
</dbReference>
<evidence type="ECO:0000259" key="10">
    <source>
        <dbReference type="PROSITE" id="PS50075"/>
    </source>
</evidence>
<comment type="function">
    <text evidence="8 9">Carrier of the growing fatty acid chain in fatty acid biosynthesis.</text>
</comment>
<geneLocation type="plastid" evidence="11"/>
<dbReference type="PANTHER" id="PTHR20863">
    <property type="entry name" value="ACYL CARRIER PROTEIN"/>
    <property type="match status" value="1"/>
</dbReference>
<comment type="PTM">
    <text evidence="8">4'-phosphopantetheine is transferred from CoA to a specific serine of apo-ACP by AcpS. This modification is essential for activity because fatty acids are bound in thioester linkage to the sulfhydryl of the prosthetic group.</text>
</comment>
<dbReference type="AlphaFoldDB" id="A0A0B5VQE0"/>
<keyword evidence="4 8" id="KW-0597">Phosphoprotein</keyword>
<dbReference type="EMBL" id="KP308096">
    <property type="protein sequence ID" value="AJH65827.1"/>
    <property type="molecule type" value="Genomic_DNA"/>
</dbReference>
<dbReference type="NCBIfam" id="NF002151">
    <property type="entry name" value="PRK00982.1-5"/>
    <property type="match status" value="1"/>
</dbReference>
<evidence type="ECO:0000256" key="9">
    <source>
        <dbReference type="RuleBase" id="RU000722"/>
    </source>
</evidence>
<evidence type="ECO:0000256" key="5">
    <source>
        <dbReference type="ARBA" id="ARBA00022832"/>
    </source>
</evidence>
<evidence type="ECO:0000256" key="1">
    <source>
        <dbReference type="ARBA" id="ARBA00010930"/>
    </source>
</evidence>
<proteinExistence type="inferred from homology"/>
<dbReference type="Gene3D" id="1.10.1200.10">
    <property type="entry name" value="ACP-like"/>
    <property type="match status" value="1"/>
</dbReference>
<dbReference type="InterPro" id="IPR006162">
    <property type="entry name" value="Ppantetheine_attach_site"/>
</dbReference>
<dbReference type="RefSeq" id="YP_009122069.1">
    <property type="nucleotide sequence ID" value="NC_026522.1"/>
</dbReference>